<feature type="compositionally biased region" description="Acidic residues" evidence="8">
    <location>
        <begin position="569"/>
        <end position="595"/>
    </location>
</feature>
<dbReference type="InterPro" id="IPR050755">
    <property type="entry name" value="TRAFAC_YlqF/YawG_RiboMat"/>
</dbReference>
<gene>
    <name evidence="10" type="ORF">UPYG_G00146350</name>
</gene>
<evidence type="ECO:0000256" key="7">
    <source>
        <dbReference type="RuleBase" id="RU364023"/>
    </source>
</evidence>
<evidence type="ECO:0000259" key="9">
    <source>
        <dbReference type="PROSITE" id="PS51721"/>
    </source>
</evidence>
<dbReference type="GO" id="GO:0005525">
    <property type="term" value="F:GTP binding"/>
    <property type="evidence" value="ECO:0007669"/>
    <property type="project" value="UniProtKB-KW"/>
</dbReference>
<dbReference type="Gene3D" id="3.40.50.300">
    <property type="entry name" value="P-loop containing nucleotide triphosphate hydrolases"/>
    <property type="match status" value="1"/>
</dbReference>
<feature type="region of interest" description="Disordered" evidence="8">
    <location>
        <begin position="1"/>
        <end position="37"/>
    </location>
</feature>
<comment type="subunit">
    <text evidence="6">Interacts with LYAR and RPL23A. Interacts with the nuclear importin-beta receptor and, at a lower extent, with importin-alpha.</text>
</comment>
<feature type="domain" description="CP-type G" evidence="9">
    <location>
        <begin position="209"/>
        <end position="370"/>
    </location>
</feature>
<keyword evidence="4 7" id="KW-0539">Nucleus</keyword>
<evidence type="ECO:0000256" key="8">
    <source>
        <dbReference type="SAM" id="MobiDB-lite"/>
    </source>
</evidence>
<evidence type="ECO:0000256" key="3">
    <source>
        <dbReference type="ARBA" id="ARBA00023134"/>
    </source>
</evidence>
<protein>
    <recommendedName>
        <fullName evidence="7">Nucleolar GTP-binding protein 2</fullName>
    </recommendedName>
</protein>
<feature type="compositionally biased region" description="Polar residues" evidence="8">
    <location>
        <begin position="8"/>
        <end position="21"/>
    </location>
</feature>
<dbReference type="PROSITE" id="PS51721">
    <property type="entry name" value="G_CP"/>
    <property type="match status" value="1"/>
</dbReference>
<dbReference type="Proteomes" id="UP001557470">
    <property type="component" value="Unassembled WGS sequence"/>
</dbReference>
<accession>A0ABD0XL79</accession>
<feature type="region of interest" description="Disordered" evidence="8">
    <location>
        <begin position="464"/>
        <end position="497"/>
    </location>
</feature>
<dbReference type="Pfam" id="PF01926">
    <property type="entry name" value="MMR_HSR1"/>
    <property type="match status" value="1"/>
</dbReference>
<evidence type="ECO:0000256" key="5">
    <source>
        <dbReference type="ARBA" id="ARBA00054763"/>
    </source>
</evidence>
<feature type="compositionally biased region" description="Acidic residues" evidence="8">
    <location>
        <begin position="545"/>
        <end position="554"/>
    </location>
</feature>
<dbReference type="InterPro" id="IPR012971">
    <property type="entry name" value="NOG2_N_dom"/>
</dbReference>
<evidence type="ECO:0000256" key="1">
    <source>
        <dbReference type="ARBA" id="ARBA00004604"/>
    </source>
</evidence>
<dbReference type="EMBL" id="JAGEUA010000004">
    <property type="protein sequence ID" value="KAL0984749.1"/>
    <property type="molecule type" value="Genomic_DNA"/>
</dbReference>
<dbReference type="PANTHER" id="PTHR11089">
    <property type="entry name" value="GTP-BINDING PROTEIN-RELATED"/>
    <property type="match status" value="1"/>
</dbReference>
<dbReference type="InterPro" id="IPR023179">
    <property type="entry name" value="GTP-bd_ortho_bundle_sf"/>
</dbReference>
<dbReference type="PRINTS" id="PR00326">
    <property type="entry name" value="GTP1OBG"/>
</dbReference>
<dbReference type="Pfam" id="PF08153">
    <property type="entry name" value="NGP1NT"/>
    <property type="match status" value="1"/>
</dbReference>
<dbReference type="Gene3D" id="1.10.1580.10">
    <property type="match status" value="1"/>
</dbReference>
<sequence>MVKPQFKGKSTINNSAASSNPDRPKTLAGSGNSMRDRATVKRLNMYREKQRCNNRGKVIKRLPYQSTVAPGTQARVEPNIKWFANTRVIKQSSLQKFQEEMGKVKKDPYRVVMKQSRLPMSLLHDRVKAHNSKVHILDTEGFETTFGPKAQRKRPNLMVGDMKDLVEHANSLVQTYNTEKDRDLVKEDDGVRVEVREDIFKKGQSKRIWGELYKVIDSSDVVIQVLDARDPMGTRSKNIETYMRKEKPWKHLIFVLNKCDLIPTWVTKRWVAVLSSEYPTLAFHASLTNSFGKGALIQLLRQFGKLHTDKKQISVGFIGYPNVGKSSVINTLRSKKVCNVAPIAGETKVWQYITLMRRIFLIDCPGVVYPSEDSESDIVLKGVVQVEKVRNPEDHIPAVLERAKTEYIQKTYRIPSWTSTEDFLEKLAMRMGKLLKGGEPDIPCVSKMVLNDWQRGRIPFFVKPPGVEGEHEGQEKLPVLRPAEAVKQEEGAPEELRNNEAPALSAEQGAQGEQLKLQQEQVHKILSNVRQNFGKINVAPEFNDEDLVPVDDDDLKFSDLSGSDKGSEYDDDDDVENEDEEKEEKEGGVEVDGDAEPSTVDVQPAEPEEKKSSRETIRELDVKIAKYKQFLDRAKHKRFSAIRIPKALSGKLLTDIQLKAMAASKPKPEAVSQVSKKRKAEELEEPTSQQRLSSKQRRAIERAQKLKKVGAHYYETHNVKNKNKNRKIPTAPNKYKKAKKTKC</sequence>
<comment type="subcellular location">
    <subcellularLocation>
        <location evidence="1 7">Nucleus</location>
        <location evidence="1 7">Nucleolus</location>
    </subcellularLocation>
</comment>
<keyword evidence="11" id="KW-1185">Reference proteome</keyword>
<dbReference type="FunFam" id="1.10.1580.10:FF:000001">
    <property type="entry name" value="Nucleolar GTP-binding protein 2"/>
    <property type="match status" value="1"/>
</dbReference>
<dbReference type="InterPro" id="IPR006073">
    <property type="entry name" value="GTP-bd"/>
</dbReference>
<evidence type="ECO:0000256" key="6">
    <source>
        <dbReference type="ARBA" id="ARBA00065814"/>
    </source>
</evidence>
<proteinExistence type="inferred from homology"/>
<evidence type="ECO:0000256" key="4">
    <source>
        <dbReference type="ARBA" id="ARBA00023242"/>
    </source>
</evidence>
<feature type="region of interest" description="Disordered" evidence="8">
    <location>
        <begin position="711"/>
        <end position="743"/>
    </location>
</feature>
<feature type="compositionally biased region" description="Basic residues" evidence="8">
    <location>
        <begin position="734"/>
        <end position="743"/>
    </location>
</feature>
<dbReference type="PANTHER" id="PTHR11089:SF9">
    <property type="entry name" value="NUCLEOLAR GTP-BINDING PROTEIN 2"/>
    <property type="match status" value="1"/>
</dbReference>
<feature type="compositionally biased region" description="Basic and acidic residues" evidence="8">
    <location>
        <begin position="484"/>
        <end position="497"/>
    </location>
</feature>
<comment type="function">
    <text evidence="5">GTPase that associates with pre-60S ribosomal subunits in the nucleolus and is required for their nuclear export and maturation. May promote cell proliferation possibly by increasing p53/TP53 protein levels, and consequently those of its downstream product CDKN1A/p21, and decreasing RPL23A protein levels.</text>
</comment>
<evidence type="ECO:0000256" key="2">
    <source>
        <dbReference type="ARBA" id="ARBA00022741"/>
    </source>
</evidence>
<evidence type="ECO:0000313" key="11">
    <source>
        <dbReference type="Proteomes" id="UP001557470"/>
    </source>
</evidence>
<comment type="similarity">
    <text evidence="7">Belongs to the TRAFAC class YlqF/YawG GTPase family. NOG2 subfamily.</text>
</comment>
<keyword evidence="3 7" id="KW-0342">GTP-binding</keyword>
<feature type="region of interest" description="Disordered" evidence="8">
    <location>
        <begin position="664"/>
        <end position="698"/>
    </location>
</feature>
<dbReference type="CDD" id="cd01858">
    <property type="entry name" value="NGP_1"/>
    <property type="match status" value="1"/>
</dbReference>
<dbReference type="InterPro" id="IPR030378">
    <property type="entry name" value="G_CP_dom"/>
</dbReference>
<keyword evidence="2 7" id="KW-0547">Nucleotide-binding</keyword>
<name>A0ABD0XL79_UMBPY</name>
<dbReference type="SUPFAM" id="SSF52540">
    <property type="entry name" value="P-loop containing nucleoside triphosphate hydrolases"/>
    <property type="match status" value="1"/>
</dbReference>
<comment type="caution">
    <text evidence="10">The sequence shown here is derived from an EMBL/GenBank/DDBJ whole genome shotgun (WGS) entry which is preliminary data.</text>
</comment>
<dbReference type="GO" id="GO:0005730">
    <property type="term" value="C:nucleolus"/>
    <property type="evidence" value="ECO:0007669"/>
    <property type="project" value="UniProtKB-SubCell"/>
</dbReference>
<organism evidence="10 11">
    <name type="scientific">Umbra pygmaea</name>
    <name type="common">Eastern mudminnow</name>
    <dbReference type="NCBI Taxonomy" id="75934"/>
    <lineage>
        <taxon>Eukaryota</taxon>
        <taxon>Metazoa</taxon>
        <taxon>Chordata</taxon>
        <taxon>Craniata</taxon>
        <taxon>Vertebrata</taxon>
        <taxon>Euteleostomi</taxon>
        <taxon>Actinopterygii</taxon>
        <taxon>Neopterygii</taxon>
        <taxon>Teleostei</taxon>
        <taxon>Protacanthopterygii</taxon>
        <taxon>Esociformes</taxon>
        <taxon>Umbridae</taxon>
        <taxon>Umbra</taxon>
    </lineage>
</organism>
<dbReference type="AlphaFoldDB" id="A0ABD0XL79"/>
<dbReference type="FunFam" id="3.40.50.300:FF:000559">
    <property type="entry name" value="Nuclear/nucleolar GTPase 2"/>
    <property type="match status" value="1"/>
</dbReference>
<feature type="compositionally biased region" description="Basic and acidic residues" evidence="8">
    <location>
        <begin position="607"/>
        <end position="618"/>
    </location>
</feature>
<dbReference type="InterPro" id="IPR024929">
    <property type="entry name" value="GNL2_CP_dom"/>
</dbReference>
<reference evidence="10 11" key="1">
    <citation type="submission" date="2024-06" db="EMBL/GenBank/DDBJ databases">
        <authorList>
            <person name="Pan Q."/>
            <person name="Wen M."/>
            <person name="Jouanno E."/>
            <person name="Zahm M."/>
            <person name="Klopp C."/>
            <person name="Cabau C."/>
            <person name="Louis A."/>
            <person name="Berthelot C."/>
            <person name="Parey E."/>
            <person name="Roest Crollius H."/>
            <person name="Montfort J."/>
            <person name="Robinson-Rechavi M."/>
            <person name="Bouchez O."/>
            <person name="Lampietro C."/>
            <person name="Lopez Roques C."/>
            <person name="Donnadieu C."/>
            <person name="Postlethwait J."/>
            <person name="Bobe J."/>
            <person name="Verreycken H."/>
            <person name="Guiguen Y."/>
        </authorList>
    </citation>
    <scope>NUCLEOTIDE SEQUENCE [LARGE SCALE GENOMIC DNA]</scope>
    <source>
        <strain evidence="10">Up_M1</strain>
        <tissue evidence="10">Testis</tissue>
    </source>
</reference>
<feature type="region of interest" description="Disordered" evidence="8">
    <location>
        <begin position="545"/>
        <end position="618"/>
    </location>
</feature>
<evidence type="ECO:0000313" key="10">
    <source>
        <dbReference type="EMBL" id="KAL0984749.1"/>
    </source>
</evidence>
<dbReference type="InterPro" id="IPR027417">
    <property type="entry name" value="P-loop_NTPase"/>
</dbReference>